<keyword evidence="3" id="KW-1185">Reference proteome</keyword>
<proteinExistence type="predicted"/>
<feature type="region of interest" description="Disordered" evidence="1">
    <location>
        <begin position="13"/>
        <end position="39"/>
    </location>
</feature>
<evidence type="ECO:0000313" key="3">
    <source>
        <dbReference type="Proteomes" id="UP001472677"/>
    </source>
</evidence>
<dbReference type="EMBL" id="JBBPBM010000009">
    <property type="protein sequence ID" value="KAK8568038.1"/>
    <property type="molecule type" value="Genomic_DNA"/>
</dbReference>
<name>A0ABR2EZC4_9ROSI</name>
<dbReference type="Proteomes" id="UP001472677">
    <property type="component" value="Unassembled WGS sequence"/>
</dbReference>
<organism evidence="2 3">
    <name type="scientific">Hibiscus sabdariffa</name>
    <name type="common">roselle</name>
    <dbReference type="NCBI Taxonomy" id="183260"/>
    <lineage>
        <taxon>Eukaryota</taxon>
        <taxon>Viridiplantae</taxon>
        <taxon>Streptophyta</taxon>
        <taxon>Embryophyta</taxon>
        <taxon>Tracheophyta</taxon>
        <taxon>Spermatophyta</taxon>
        <taxon>Magnoliopsida</taxon>
        <taxon>eudicotyledons</taxon>
        <taxon>Gunneridae</taxon>
        <taxon>Pentapetalae</taxon>
        <taxon>rosids</taxon>
        <taxon>malvids</taxon>
        <taxon>Malvales</taxon>
        <taxon>Malvaceae</taxon>
        <taxon>Malvoideae</taxon>
        <taxon>Hibiscus</taxon>
    </lineage>
</organism>
<sequence>MSRILSRTFLYLLPSPTKPPMPQHTSAPESTGRRPQKLTSSRLIFLGLRKNKSKWRLRKTGHFKSAERGILRMNTRMILGIGLNAAA</sequence>
<accession>A0ABR2EZC4</accession>
<evidence type="ECO:0000313" key="2">
    <source>
        <dbReference type="EMBL" id="KAK8568038.1"/>
    </source>
</evidence>
<reference evidence="2 3" key="1">
    <citation type="journal article" date="2024" name="G3 (Bethesda)">
        <title>Genome assembly of Hibiscus sabdariffa L. provides insights into metabolisms of medicinal natural products.</title>
        <authorList>
            <person name="Kim T."/>
        </authorList>
    </citation>
    <scope>NUCLEOTIDE SEQUENCE [LARGE SCALE GENOMIC DNA]</scope>
    <source>
        <strain evidence="2">TK-2024</strain>
        <tissue evidence="2">Old leaves</tissue>
    </source>
</reference>
<comment type="caution">
    <text evidence="2">The sequence shown here is derived from an EMBL/GenBank/DDBJ whole genome shotgun (WGS) entry which is preliminary data.</text>
</comment>
<gene>
    <name evidence="2" type="ORF">V6N12_006605</name>
</gene>
<protein>
    <submittedName>
        <fullName evidence="2">Uncharacterized protein</fullName>
    </submittedName>
</protein>
<evidence type="ECO:0000256" key="1">
    <source>
        <dbReference type="SAM" id="MobiDB-lite"/>
    </source>
</evidence>